<evidence type="ECO:0000256" key="1">
    <source>
        <dbReference type="SAM" id="MobiDB-lite"/>
    </source>
</evidence>
<feature type="compositionally biased region" description="Polar residues" evidence="1">
    <location>
        <begin position="447"/>
        <end position="457"/>
    </location>
</feature>
<organism evidence="2 3">
    <name type="scientific">Schistosoma mattheei</name>
    <dbReference type="NCBI Taxonomy" id="31246"/>
    <lineage>
        <taxon>Eukaryota</taxon>
        <taxon>Metazoa</taxon>
        <taxon>Spiralia</taxon>
        <taxon>Lophotrochozoa</taxon>
        <taxon>Platyhelminthes</taxon>
        <taxon>Trematoda</taxon>
        <taxon>Digenea</taxon>
        <taxon>Strigeidida</taxon>
        <taxon>Schistosomatoidea</taxon>
        <taxon>Schistosomatidae</taxon>
        <taxon>Schistosoma</taxon>
    </lineage>
</organism>
<dbReference type="WBParaSite" id="SMTH1_30470.1">
    <property type="protein sequence ID" value="SMTH1_30470.1"/>
    <property type="gene ID" value="SMTH1_30470"/>
</dbReference>
<accession>A0AA85B4J8</accession>
<feature type="region of interest" description="Disordered" evidence="1">
    <location>
        <begin position="769"/>
        <end position="792"/>
    </location>
</feature>
<sequence>MQLRQKLLDEELDMIDKRINRLRLSSACDLHENQSHSAKLSRKDLKESTQINDNKTPRNMYIVEGCVYGDNGVSDRKNSSNLPIDLLNTKPNTGETPSLSLISQPTTTVALDVFSSESTAVAQKISTIMASNNQSSYNTESTVVKYCISKPITGVLAERARDLIRIQKAKLLNLGKYKSTVELSQSSHTSNQSSVDMDSEIFTNSSATNMEISENEDVSCLSPDDSKQTMDYCSITKIGKHSSSWRTNDDKQSFEFSLQKNELSIPSAETPVIFNKSIQPPKSQHDDAYDKSHSNEIVIFDDAAQDVSKTPDHESCFETLSCIKNLNKNPPIKISSQSTHLVDLPAMNNLSTLQSPSSSSLSSSSSSTLSPQSSMNSPSSIGSKQTMPPLSSSDKPQSLESYATSDTLKAELKALLTSSLINSIISHNSSVTTDTNDLKKLFSSQNNTINDQQSNENSTERPLCDGHADNQSINSNYSNKLTVNSDLIKTIKQRILNKYINANKEWLVTLSGLNNGKLLQTHSSSSSHSKSSVEFHCLSEVTDPKEIDWSETRSDSSSLRSKQICISKSPETHEIFSSSQTISPLSMIYSARFKPLPRLEEATSEESIHTVQVTSDFNNLSNTPSSWTDSRKSSEFGNLSIYSTINSSTAYMPDNSVKNENTNSSIQNVLNNEVYSHHLSEENDTIKQLLDNIPNTPVESNNNEIVPCLGSKLSSTSLSEKSDNGTLNVQEFGLKIVSCTIPIDDQRNNVITSETPVIINAISSDNIPVENLSENSRPSSPAEGAVSKSSPSYHQNVKFNVSASLPSVFVESMDGCEKYQRQTETVHCSSDNNLKTFMQTNETSLTDSLRSFERHEVRCDLLSNSGTFAAGGFKNQFPDTLSNNVDAKNVSSPTDTLNNKKTTEKPTITHSKCLISKHTIKDFMNNQRDRINSNRVVIKTSNTRKLDSFVCNSSKQRTTRSGIVQSMAPNGQRSMKSKPSNVNIPSSTTQITRKSSLKSANVTKLFVNNKQLPSIPVCTSNSTRLSSKQIKTSESYNCTKLNPFNQAKALQMELIQWQQKRLKCYQESRNNEMAISTNNVIPKTNTNCISIDVDNNIPLISDDNVDNIINLKSIPGSIQIKNDQQLLENNKSSPSSDNADQTSVDLAMVNKDQPVVVCLPGIGTSHPPLAVCSGDLSIIEPVSEMNVPDDPTTPVIGHPNNVNFPLTSAIPPPDVSIHVSKSDSHSVKRISTISCTPVSSSKSYERNDTVLFNYDRHQQAHANRQRVKEFDRIRREQLMKRRV</sequence>
<evidence type="ECO:0000313" key="3">
    <source>
        <dbReference type="WBParaSite" id="SMTH1_30470.1"/>
    </source>
</evidence>
<feature type="region of interest" description="Disordered" evidence="1">
    <location>
        <begin position="884"/>
        <end position="904"/>
    </location>
</feature>
<feature type="compositionally biased region" description="Polar residues" evidence="1">
    <location>
        <begin position="769"/>
        <end position="779"/>
    </location>
</feature>
<evidence type="ECO:0000313" key="2">
    <source>
        <dbReference type="Proteomes" id="UP000050791"/>
    </source>
</evidence>
<dbReference type="Proteomes" id="UP000050791">
    <property type="component" value="Unassembled WGS sequence"/>
</dbReference>
<feature type="compositionally biased region" description="Polar residues" evidence="1">
    <location>
        <begin position="381"/>
        <end position="401"/>
    </location>
</feature>
<feature type="compositionally biased region" description="Low complexity" evidence="1">
    <location>
        <begin position="353"/>
        <end position="380"/>
    </location>
</feature>
<protein>
    <submittedName>
        <fullName evidence="3">Uncharacterized protein</fullName>
    </submittedName>
</protein>
<feature type="region of interest" description="Disordered" evidence="1">
    <location>
        <begin position="447"/>
        <end position="476"/>
    </location>
</feature>
<feature type="region of interest" description="Disordered" evidence="1">
    <location>
        <begin position="33"/>
        <end position="52"/>
    </location>
</feature>
<name>A0AA85B4J8_9TREM</name>
<feature type="region of interest" description="Disordered" evidence="1">
    <location>
        <begin position="967"/>
        <end position="987"/>
    </location>
</feature>
<feature type="compositionally biased region" description="Basic and acidic residues" evidence="1">
    <location>
        <begin position="458"/>
        <end position="468"/>
    </location>
</feature>
<proteinExistence type="predicted"/>
<feature type="region of interest" description="Disordered" evidence="1">
    <location>
        <begin position="353"/>
        <end position="401"/>
    </location>
</feature>
<reference evidence="3" key="1">
    <citation type="submission" date="2023-11" db="UniProtKB">
        <authorList>
            <consortium name="WormBaseParasite"/>
        </authorList>
    </citation>
    <scope>IDENTIFICATION</scope>
</reference>